<dbReference type="AlphaFoldDB" id="A0A0A3I0X0"/>
<dbReference type="EMBL" id="JPVN01000012">
    <property type="protein sequence ID" value="KGR78344.1"/>
    <property type="molecule type" value="Genomic_DNA"/>
</dbReference>
<name>A0A0A3I0X0_9BACL</name>
<feature type="domain" description="Activator of Hsp90 ATPase homologue 1/2-like C-terminal" evidence="2">
    <location>
        <begin position="29"/>
        <end position="138"/>
    </location>
</feature>
<dbReference type="Gene3D" id="3.30.530.20">
    <property type="match status" value="1"/>
</dbReference>
<reference evidence="3 4" key="1">
    <citation type="submission" date="2014-02" db="EMBL/GenBank/DDBJ databases">
        <title>Draft genome sequence of Lysinibacillus manganicus DSM 26584T.</title>
        <authorList>
            <person name="Zhang F."/>
            <person name="Wang G."/>
            <person name="Zhang L."/>
        </authorList>
    </citation>
    <scope>NUCLEOTIDE SEQUENCE [LARGE SCALE GENOMIC DNA]</scope>
    <source>
        <strain evidence="3 4">DSM 26584</strain>
    </source>
</reference>
<dbReference type="Pfam" id="PF08327">
    <property type="entry name" value="AHSA1"/>
    <property type="match status" value="1"/>
</dbReference>
<dbReference type="InterPro" id="IPR013538">
    <property type="entry name" value="ASHA1/2-like_C"/>
</dbReference>
<gene>
    <name evidence="3" type="ORF">CD29_11540</name>
</gene>
<comment type="similarity">
    <text evidence="1">Belongs to the AHA1 family.</text>
</comment>
<keyword evidence="4" id="KW-1185">Reference proteome</keyword>
<dbReference type="SUPFAM" id="SSF55961">
    <property type="entry name" value="Bet v1-like"/>
    <property type="match status" value="1"/>
</dbReference>
<dbReference type="InterPro" id="IPR023393">
    <property type="entry name" value="START-like_dom_sf"/>
</dbReference>
<protein>
    <recommendedName>
        <fullName evidence="2">Activator of Hsp90 ATPase homologue 1/2-like C-terminal domain-containing protein</fullName>
    </recommendedName>
</protein>
<dbReference type="eggNOG" id="COG3832">
    <property type="taxonomic scope" value="Bacteria"/>
</dbReference>
<proteinExistence type="inferred from homology"/>
<dbReference type="STRING" id="1384049.CD29_11540"/>
<evidence type="ECO:0000256" key="1">
    <source>
        <dbReference type="ARBA" id="ARBA00006817"/>
    </source>
</evidence>
<comment type="caution">
    <text evidence="3">The sequence shown here is derived from an EMBL/GenBank/DDBJ whole genome shotgun (WGS) entry which is preliminary data.</text>
</comment>
<dbReference type="Proteomes" id="UP000030416">
    <property type="component" value="Unassembled WGS sequence"/>
</dbReference>
<organism evidence="3 4">
    <name type="scientific">Ureibacillus manganicus DSM 26584</name>
    <dbReference type="NCBI Taxonomy" id="1384049"/>
    <lineage>
        <taxon>Bacteria</taxon>
        <taxon>Bacillati</taxon>
        <taxon>Bacillota</taxon>
        <taxon>Bacilli</taxon>
        <taxon>Bacillales</taxon>
        <taxon>Caryophanaceae</taxon>
        <taxon>Ureibacillus</taxon>
    </lineage>
</organism>
<evidence type="ECO:0000313" key="3">
    <source>
        <dbReference type="EMBL" id="KGR78344.1"/>
    </source>
</evidence>
<sequence>MEEIQLTIATLMKDENGYTAEYVRQLKQPSEKVWNSITNNEKLKKWMDHLEIVDLRKNGKILFHYNDGSDQFEEMVITDYEEHSMIEFEWGEDFVRFEVIQTDEGTTLIMKESIHHLTDHTPKDLAGWQVCLMHLANVINDESVEVPDNEWEKWFEIYNTLLEQYK</sequence>
<evidence type="ECO:0000313" key="4">
    <source>
        <dbReference type="Proteomes" id="UP000030416"/>
    </source>
</evidence>
<evidence type="ECO:0000259" key="2">
    <source>
        <dbReference type="Pfam" id="PF08327"/>
    </source>
</evidence>
<accession>A0A0A3I0X0</accession>
<dbReference type="OrthoDB" id="9803476at2"/>